<dbReference type="GeneID" id="19271604"/>
<dbReference type="HOGENOM" id="CLU_037457_0_0_1"/>
<dbReference type="AlphaFoldDB" id="W3X6B9"/>
<feature type="compositionally biased region" description="Low complexity" evidence="1">
    <location>
        <begin position="69"/>
        <end position="79"/>
    </location>
</feature>
<dbReference type="eggNOG" id="ENOG502SQRG">
    <property type="taxonomic scope" value="Eukaryota"/>
</dbReference>
<dbReference type="EMBL" id="KI912112">
    <property type="protein sequence ID" value="ETS81589.1"/>
    <property type="molecule type" value="Genomic_DNA"/>
</dbReference>
<keyword evidence="4" id="KW-1185">Reference proteome</keyword>
<reference evidence="4" key="1">
    <citation type="journal article" date="2015" name="BMC Genomics">
        <title>Genomic and transcriptomic analysis of the endophytic fungus Pestalotiopsis fici reveals its lifestyle and high potential for synthesis of natural products.</title>
        <authorList>
            <person name="Wang X."/>
            <person name="Zhang X."/>
            <person name="Liu L."/>
            <person name="Xiang M."/>
            <person name="Wang W."/>
            <person name="Sun X."/>
            <person name="Che Y."/>
            <person name="Guo L."/>
            <person name="Liu G."/>
            <person name="Guo L."/>
            <person name="Wang C."/>
            <person name="Yin W.B."/>
            <person name="Stadler M."/>
            <person name="Zhang X."/>
            <person name="Liu X."/>
        </authorList>
    </citation>
    <scope>NUCLEOTIDE SEQUENCE [LARGE SCALE GENOMIC DNA]</scope>
    <source>
        <strain evidence="4">W106-1 / CGMCC3.15140</strain>
    </source>
</reference>
<evidence type="ECO:0000256" key="2">
    <source>
        <dbReference type="SAM" id="Phobius"/>
    </source>
</evidence>
<dbReference type="Proteomes" id="UP000030651">
    <property type="component" value="Unassembled WGS sequence"/>
</dbReference>
<protein>
    <submittedName>
        <fullName evidence="3">Uncharacterized protein</fullName>
    </submittedName>
</protein>
<feature type="transmembrane region" description="Helical" evidence="2">
    <location>
        <begin position="162"/>
        <end position="184"/>
    </location>
</feature>
<keyword evidence="2" id="KW-0812">Transmembrane</keyword>
<evidence type="ECO:0000313" key="3">
    <source>
        <dbReference type="EMBL" id="ETS81589.1"/>
    </source>
</evidence>
<feature type="transmembrane region" description="Helical" evidence="2">
    <location>
        <begin position="114"/>
        <end position="134"/>
    </location>
</feature>
<proteinExistence type="predicted"/>
<dbReference type="RefSeq" id="XP_007833363.1">
    <property type="nucleotide sequence ID" value="XM_007835172.1"/>
</dbReference>
<gene>
    <name evidence="3" type="ORF">PFICI_06591</name>
</gene>
<feature type="transmembrane region" description="Helical" evidence="2">
    <location>
        <begin position="196"/>
        <end position="217"/>
    </location>
</feature>
<feature type="transmembrane region" description="Helical" evidence="2">
    <location>
        <begin position="229"/>
        <end position="254"/>
    </location>
</feature>
<dbReference type="InParanoid" id="W3X6B9"/>
<dbReference type="OMA" id="QHRKNYV"/>
<dbReference type="OrthoDB" id="3254104at2759"/>
<name>W3X6B9_PESFW</name>
<sequence>MAGSHTRKSSEGAMPSRASTWSEKHTERYGSRRTAPRRQASVPAKRSVSEYSKETSVNTSKPDMHRHASSSAKKTSTTAPPLPRPAPHRANTSFQSRYVEMLLGLDTIPRMHNIYASFFLWIQLAGYVVFPGTFTSLQDLSEDPEVQANAAASAIVDHVKNVPLLIVAAVCCFLGSAGMVWLMIKWRRNYIWLLNRLLLPGATNALAGLISTIVPVYTQQNGKWSATAAASAFVEGCSLIICSVLFLFISQVLLARVKRKHAKEAERAMAAEGDESLLQRTERKLKRPPLEPGSVV</sequence>
<evidence type="ECO:0000256" key="1">
    <source>
        <dbReference type="SAM" id="MobiDB-lite"/>
    </source>
</evidence>
<feature type="region of interest" description="Disordered" evidence="1">
    <location>
        <begin position="1"/>
        <end position="90"/>
    </location>
</feature>
<organism evidence="3 4">
    <name type="scientific">Pestalotiopsis fici (strain W106-1 / CGMCC3.15140)</name>
    <dbReference type="NCBI Taxonomy" id="1229662"/>
    <lineage>
        <taxon>Eukaryota</taxon>
        <taxon>Fungi</taxon>
        <taxon>Dikarya</taxon>
        <taxon>Ascomycota</taxon>
        <taxon>Pezizomycotina</taxon>
        <taxon>Sordariomycetes</taxon>
        <taxon>Xylariomycetidae</taxon>
        <taxon>Amphisphaeriales</taxon>
        <taxon>Sporocadaceae</taxon>
        <taxon>Pestalotiopsis</taxon>
    </lineage>
</organism>
<dbReference type="KEGG" id="pfy:PFICI_06591"/>
<evidence type="ECO:0000313" key="4">
    <source>
        <dbReference type="Proteomes" id="UP000030651"/>
    </source>
</evidence>
<keyword evidence="2" id="KW-0472">Membrane</keyword>
<accession>W3X6B9</accession>
<keyword evidence="2" id="KW-1133">Transmembrane helix</keyword>